<dbReference type="RefSeq" id="XP_006669459.1">
    <property type="nucleotide sequence ID" value="XM_006669396.1"/>
</dbReference>
<protein>
    <submittedName>
        <fullName evidence="1">Uncharacterized protein</fullName>
    </submittedName>
</protein>
<evidence type="ECO:0000313" key="2">
    <source>
        <dbReference type="Proteomes" id="UP000001610"/>
    </source>
</evidence>
<evidence type="ECO:0000313" key="1">
    <source>
        <dbReference type="EMBL" id="EGX92876.1"/>
    </source>
</evidence>
<keyword evidence="2" id="KW-1185">Reference proteome</keyword>
<reference evidence="1 2" key="1">
    <citation type="journal article" date="2011" name="Genome Biol.">
        <title>Genome sequence of the insect pathogenic fungus Cordyceps militaris, a valued traditional Chinese medicine.</title>
        <authorList>
            <person name="Zheng P."/>
            <person name="Xia Y."/>
            <person name="Xiao G."/>
            <person name="Xiong C."/>
            <person name="Hu X."/>
            <person name="Zhang S."/>
            <person name="Zheng H."/>
            <person name="Huang Y."/>
            <person name="Zhou Y."/>
            <person name="Wang S."/>
            <person name="Zhao G.P."/>
            <person name="Liu X."/>
            <person name="St Leger R.J."/>
            <person name="Wang C."/>
        </authorList>
    </citation>
    <scope>NUCLEOTIDE SEQUENCE [LARGE SCALE GENOMIC DNA]</scope>
    <source>
        <strain evidence="1 2">CM01</strain>
    </source>
</reference>
<dbReference type="EMBL" id="JH126401">
    <property type="protein sequence ID" value="EGX92876.1"/>
    <property type="molecule type" value="Genomic_DNA"/>
</dbReference>
<dbReference type="AlphaFoldDB" id="G3JE51"/>
<dbReference type="InParanoid" id="G3JE51"/>
<dbReference type="KEGG" id="cmt:CCM_04248"/>
<name>G3JE51_CORMM</name>
<gene>
    <name evidence="1" type="ORF">CCM_04248</name>
</gene>
<dbReference type="Proteomes" id="UP000001610">
    <property type="component" value="Unassembled WGS sequence"/>
</dbReference>
<sequence length="249" mass="27734">MPCAQPHSVHWASSRQLGAHILRASNAINIPRHKPGTPVVLGIIIGTQVKSTTKKGWAATRFSSAPVERIAKVSIYCLSYRLHCELGDCRIMSLTDRPFASEAATLLCLDGVEVVLPKEYKRTSNIATSKAFSILFSICIGLYMHHTVLYMAEASMVIFHPQCLRYVRFPSFQQRSETPLQKSCGLPALMHCISQNTSPDFVNLAVVGPLPCALYQSAAERSYEACRLVMKQLTCWLLRSAAKRHREMP</sequence>
<dbReference type="VEuPathDB" id="FungiDB:CCM_04248"/>
<organism evidence="1 2">
    <name type="scientific">Cordyceps militaris (strain CM01)</name>
    <name type="common">Caterpillar fungus</name>
    <dbReference type="NCBI Taxonomy" id="983644"/>
    <lineage>
        <taxon>Eukaryota</taxon>
        <taxon>Fungi</taxon>
        <taxon>Dikarya</taxon>
        <taxon>Ascomycota</taxon>
        <taxon>Pezizomycotina</taxon>
        <taxon>Sordariomycetes</taxon>
        <taxon>Hypocreomycetidae</taxon>
        <taxon>Hypocreales</taxon>
        <taxon>Cordycipitaceae</taxon>
        <taxon>Cordyceps</taxon>
    </lineage>
</organism>
<proteinExistence type="predicted"/>
<accession>G3JE51</accession>
<dbReference type="GeneID" id="18166271"/>
<dbReference type="HOGENOM" id="CLU_1115703_0_0_1"/>